<dbReference type="AlphaFoldDB" id="A0A200PMW5"/>
<dbReference type="InterPro" id="IPR050796">
    <property type="entry name" value="SCF_F-box_component"/>
</dbReference>
<dbReference type="SUPFAM" id="SSF50965">
    <property type="entry name" value="Galactose oxidase, central domain"/>
    <property type="match status" value="1"/>
</dbReference>
<dbReference type="InterPro" id="IPR011043">
    <property type="entry name" value="Gal_Oxase/kelch_b-propeller"/>
</dbReference>
<dbReference type="Gene3D" id="2.120.10.80">
    <property type="entry name" value="Kelch-type beta propeller"/>
    <property type="match status" value="1"/>
</dbReference>
<protein>
    <submittedName>
        <fullName evidence="2">F-box domain</fullName>
    </submittedName>
</protein>
<dbReference type="Proteomes" id="UP000195402">
    <property type="component" value="Unassembled WGS sequence"/>
</dbReference>
<dbReference type="FunCoup" id="A0A200PMW5">
    <property type="interactions" value="236"/>
</dbReference>
<dbReference type="PANTHER" id="PTHR31672:SF12">
    <property type="entry name" value="F-BOX DOMAIN-CONTAINING PROTEIN"/>
    <property type="match status" value="1"/>
</dbReference>
<dbReference type="EMBL" id="MVGT01004414">
    <property type="protein sequence ID" value="OUZ99556.1"/>
    <property type="molecule type" value="Genomic_DNA"/>
</dbReference>
<evidence type="ECO:0000313" key="2">
    <source>
        <dbReference type="EMBL" id="OUZ99556.1"/>
    </source>
</evidence>
<dbReference type="OMA" id="SHPQFHR"/>
<dbReference type="SUPFAM" id="SSF81383">
    <property type="entry name" value="F-box domain"/>
    <property type="match status" value="1"/>
</dbReference>
<name>A0A200PMW5_MACCD</name>
<dbReference type="InterPro" id="IPR015915">
    <property type="entry name" value="Kelch-typ_b-propeller"/>
</dbReference>
<dbReference type="Pfam" id="PF00646">
    <property type="entry name" value="F-box"/>
    <property type="match status" value="1"/>
</dbReference>
<dbReference type="PANTHER" id="PTHR31672">
    <property type="entry name" value="BNACNNG10540D PROTEIN"/>
    <property type="match status" value="1"/>
</dbReference>
<proteinExistence type="predicted"/>
<gene>
    <name evidence="2" type="ORF">BVC80_1523g14</name>
</gene>
<dbReference type="OrthoDB" id="1703411at2759"/>
<dbReference type="PROSITE" id="PS50181">
    <property type="entry name" value="FBOX"/>
    <property type="match status" value="1"/>
</dbReference>
<evidence type="ECO:0000313" key="3">
    <source>
        <dbReference type="Proteomes" id="UP000195402"/>
    </source>
</evidence>
<dbReference type="Gene3D" id="1.20.1280.50">
    <property type="match status" value="1"/>
</dbReference>
<keyword evidence="3" id="KW-1185">Reference proteome</keyword>
<reference evidence="2 3" key="1">
    <citation type="journal article" date="2017" name="Mol. Plant">
        <title>The Genome of Medicinal Plant Macleaya cordata Provides New Insights into Benzylisoquinoline Alkaloids Metabolism.</title>
        <authorList>
            <person name="Liu X."/>
            <person name="Liu Y."/>
            <person name="Huang P."/>
            <person name="Ma Y."/>
            <person name="Qing Z."/>
            <person name="Tang Q."/>
            <person name="Cao H."/>
            <person name="Cheng P."/>
            <person name="Zheng Y."/>
            <person name="Yuan Z."/>
            <person name="Zhou Y."/>
            <person name="Liu J."/>
            <person name="Tang Z."/>
            <person name="Zhuo Y."/>
            <person name="Zhang Y."/>
            <person name="Yu L."/>
            <person name="Huang J."/>
            <person name="Yang P."/>
            <person name="Peng Q."/>
            <person name="Zhang J."/>
            <person name="Jiang W."/>
            <person name="Zhang Z."/>
            <person name="Lin K."/>
            <person name="Ro D.K."/>
            <person name="Chen X."/>
            <person name="Xiong X."/>
            <person name="Shang Y."/>
            <person name="Huang S."/>
            <person name="Zeng J."/>
        </authorList>
    </citation>
    <scope>NUCLEOTIDE SEQUENCE [LARGE SCALE GENOMIC DNA]</scope>
    <source>
        <strain evidence="3">cv. BLH2017</strain>
        <tissue evidence="2">Root</tissue>
    </source>
</reference>
<accession>A0A200PMW5</accession>
<feature type="domain" description="F-box" evidence="1">
    <location>
        <begin position="12"/>
        <end position="58"/>
    </location>
</feature>
<dbReference type="InterPro" id="IPR036047">
    <property type="entry name" value="F-box-like_dom_sf"/>
</dbReference>
<evidence type="ECO:0000259" key="1">
    <source>
        <dbReference type="PROSITE" id="PS50181"/>
    </source>
</evidence>
<comment type="caution">
    <text evidence="2">The sequence shown here is derived from an EMBL/GenBank/DDBJ whole genome shotgun (WGS) entry which is preliminary data.</text>
</comment>
<dbReference type="InterPro" id="IPR001810">
    <property type="entry name" value="F-box_dom"/>
</dbReference>
<organism evidence="2 3">
    <name type="scientific">Macleaya cordata</name>
    <name type="common">Five-seeded plume-poppy</name>
    <name type="synonym">Bocconia cordata</name>
    <dbReference type="NCBI Taxonomy" id="56857"/>
    <lineage>
        <taxon>Eukaryota</taxon>
        <taxon>Viridiplantae</taxon>
        <taxon>Streptophyta</taxon>
        <taxon>Embryophyta</taxon>
        <taxon>Tracheophyta</taxon>
        <taxon>Spermatophyta</taxon>
        <taxon>Magnoliopsida</taxon>
        <taxon>Ranunculales</taxon>
        <taxon>Papaveraceae</taxon>
        <taxon>Papaveroideae</taxon>
        <taxon>Macleaya</taxon>
    </lineage>
</organism>
<sequence length="375" mass="42845">MKKAALPPEMKPEIWGKLPEEILDYILSLLPLKTFFNLRSTCKHFNSLIFSPNFISKHSSSSLTNQPHSPPPFSSFLLLSHPQFHRQFLLYDSILSRWRILALSLSLPSSFGSAHLLCSSSNGLLCFSLLSSCSLLVCNLLARSSRLIDFPGHSFHFDSVTLIPYSQGGYRIFIISSGSAFVFDSKGNIWSQYSVFDAILKGNSHQEGVFSNGYLYFTTPEPFSIVGFEFETGKWERHLIQELPGEIAFARLVSNGGGKIYLVGGIGRHGISRSMKLWELRDNQVEGRRDWVEVGSLPDMMCRKFMAVCYHNYEHVYCFIHGGMICVCCYTWPEVLYYKISRQTWHWLPKCPSLPEKWSCGFRWFSFVPNLYTSV</sequence>
<dbReference type="FunFam" id="2.120.10.80:FF:000169">
    <property type="entry name" value="F-box family protein"/>
    <property type="match status" value="1"/>
</dbReference>
<dbReference type="SMART" id="SM00256">
    <property type="entry name" value="FBOX"/>
    <property type="match status" value="1"/>
</dbReference>
<dbReference type="STRING" id="56857.A0A200PMW5"/>
<dbReference type="InParanoid" id="A0A200PMW5"/>